<dbReference type="InterPro" id="IPR007253">
    <property type="entry name" value="Cell_wall-bd_2"/>
</dbReference>
<dbReference type="Gene3D" id="2.60.40.2700">
    <property type="match status" value="1"/>
</dbReference>
<comment type="caution">
    <text evidence="2">The sequence shown here is derived from an EMBL/GenBank/DDBJ whole genome shotgun (WGS) entry which is preliminary data.</text>
</comment>
<dbReference type="PANTHER" id="PTHR30032:SF4">
    <property type="entry name" value="AMIDASE ENHANCER"/>
    <property type="match status" value="1"/>
</dbReference>
<dbReference type="InterPro" id="IPR008969">
    <property type="entry name" value="CarboxyPept-like_regulatory"/>
</dbReference>
<dbReference type="SUPFAM" id="SSF49464">
    <property type="entry name" value="Carboxypeptidase regulatory domain-like"/>
    <property type="match status" value="1"/>
</dbReference>
<feature type="chain" id="PRO_5045356927" description="Alpha-amylase" evidence="1">
    <location>
        <begin position="37"/>
        <end position="732"/>
    </location>
</feature>
<gene>
    <name evidence="2" type="ORF">GCM10009750_32580</name>
</gene>
<proteinExistence type="predicted"/>
<keyword evidence="3" id="KW-1185">Reference proteome</keyword>
<evidence type="ECO:0000313" key="2">
    <source>
        <dbReference type="EMBL" id="GAA1843796.1"/>
    </source>
</evidence>
<name>A0ABN2N1B6_9MICO</name>
<keyword evidence="1" id="KW-0732">Signal</keyword>
<organism evidence="2 3">
    <name type="scientific">Agromyces salentinus</name>
    <dbReference type="NCBI Taxonomy" id="269421"/>
    <lineage>
        <taxon>Bacteria</taxon>
        <taxon>Bacillati</taxon>
        <taxon>Actinomycetota</taxon>
        <taxon>Actinomycetes</taxon>
        <taxon>Micrococcales</taxon>
        <taxon>Microbacteriaceae</taxon>
        <taxon>Agromyces</taxon>
    </lineage>
</organism>
<evidence type="ECO:0000313" key="3">
    <source>
        <dbReference type="Proteomes" id="UP001501746"/>
    </source>
</evidence>
<evidence type="ECO:0000256" key="1">
    <source>
        <dbReference type="SAM" id="SignalP"/>
    </source>
</evidence>
<dbReference type="PANTHER" id="PTHR30032">
    <property type="entry name" value="N-ACETYLMURAMOYL-L-ALANINE AMIDASE-RELATED"/>
    <property type="match status" value="1"/>
</dbReference>
<reference evidence="2 3" key="1">
    <citation type="journal article" date="2019" name="Int. J. Syst. Evol. Microbiol.">
        <title>The Global Catalogue of Microorganisms (GCM) 10K type strain sequencing project: providing services to taxonomists for standard genome sequencing and annotation.</title>
        <authorList>
            <consortium name="The Broad Institute Genomics Platform"/>
            <consortium name="The Broad Institute Genome Sequencing Center for Infectious Disease"/>
            <person name="Wu L."/>
            <person name="Ma J."/>
        </authorList>
    </citation>
    <scope>NUCLEOTIDE SEQUENCE [LARGE SCALE GENOMIC DNA]</scope>
    <source>
        <strain evidence="2 3">JCM 14323</strain>
    </source>
</reference>
<dbReference type="Gene3D" id="2.60.40.1120">
    <property type="entry name" value="Carboxypeptidase-like, regulatory domain"/>
    <property type="match status" value="2"/>
</dbReference>
<dbReference type="Pfam" id="PF13620">
    <property type="entry name" value="CarboxypepD_reg"/>
    <property type="match status" value="1"/>
</dbReference>
<accession>A0ABN2N1B6</accession>
<dbReference type="InterPro" id="IPR051922">
    <property type="entry name" value="Bact_Sporulation_Assoc"/>
</dbReference>
<feature type="signal peptide" evidence="1">
    <location>
        <begin position="1"/>
        <end position="36"/>
    </location>
</feature>
<dbReference type="Proteomes" id="UP001501746">
    <property type="component" value="Unassembled WGS sequence"/>
</dbReference>
<dbReference type="InterPro" id="IPR013784">
    <property type="entry name" value="Carb-bd-like_fold"/>
</dbReference>
<dbReference type="EMBL" id="BAAANK010000010">
    <property type="protein sequence ID" value="GAA1843796.1"/>
    <property type="molecule type" value="Genomic_DNA"/>
</dbReference>
<dbReference type="Pfam" id="PF04122">
    <property type="entry name" value="CW_binding_2"/>
    <property type="match status" value="3"/>
</dbReference>
<protein>
    <recommendedName>
        <fullName evidence="4">Alpha-amylase</fullName>
    </recommendedName>
</protein>
<sequence>MLSRPATLRVRNVIRIAAAAIVSGALLGGGAVPSQAAAAADAGRIEGVVTDSGGIPIAQESVVLHGYTNVTAGSTPSRVVDWTLTDASGAYQFAEVPAGTYTLSFECARDECERGMLDEWWSHRPDEQRATRFTLTAGQIRDGMNAKLWSGATISGTVTDTSGRPIGGVAVSSTPALKDGSPSTQADGTYALRGLWPGVYTLKFVPPDRSGFLAESWNDVYEEYMTGDLIHVTGTDISGIDGQLAIGGSISGVVRDESGSPVDAWIELEPDWAGSPQFFGPSHGSDGYLIGPLPPGRYRVWVHPYDDVLEDEWWKDAPASEVASWIELSEGRKVTGIDATVSSERTTLSEPAITGTVQVGVSAAVVASSTTPGATLDYQWFAGGTAIPGATSRSYVPKPSDVGLYLYARVIARAAGYAPIMKESAFSGAVSRVSRISGADRYSIAAAVSKATFAAGVATAYVASGENSTDGLIAAAAAGASGSPLLYSTRDTIPAAVLTELKRLRPNRIVVIGSTSSVGSAVSSKLAALTPGADERLAGTDPYSTAVAVSKARFSSGQPVVYVTGTSDLTHALTAPPITAGAKAPLLLTARDSIPPSVLTEIRRLRPSKIIVLGGAGAVSSVVASKLTALTPGADARIAGTDRYASSALLSSSKFGAGVPIVYVASGSTPQLAFAASTAGARLRGPVLLTQADQVPKSIIAELKRLKPGRIVIVGPTGSVNDSVRWQLEALK</sequence>
<evidence type="ECO:0008006" key="4">
    <source>
        <dbReference type="Google" id="ProtNLM"/>
    </source>
</evidence>
<dbReference type="SUPFAM" id="SSF49452">
    <property type="entry name" value="Starch-binding domain-like"/>
    <property type="match status" value="1"/>
</dbReference>